<evidence type="ECO:0000313" key="1">
    <source>
        <dbReference type="EMBL" id="KAA9327559.1"/>
    </source>
</evidence>
<gene>
    <name evidence="1" type="ORF">F0P96_16390</name>
</gene>
<proteinExistence type="predicted"/>
<dbReference type="EMBL" id="VTWU01000006">
    <property type="protein sequence ID" value="KAA9327559.1"/>
    <property type="molecule type" value="Genomic_DNA"/>
</dbReference>
<comment type="caution">
    <text evidence="1">The sequence shown here is derived from an EMBL/GenBank/DDBJ whole genome shotgun (WGS) entry which is preliminary data.</text>
</comment>
<dbReference type="Proteomes" id="UP000326380">
    <property type="component" value="Unassembled WGS sequence"/>
</dbReference>
<keyword evidence="2" id="KW-1185">Reference proteome</keyword>
<reference evidence="1 2" key="1">
    <citation type="submission" date="2019-09" db="EMBL/GenBank/DDBJ databases">
        <title>Genome sequence of Hymenobacter sp. M3.</title>
        <authorList>
            <person name="Srinivasan S."/>
        </authorList>
    </citation>
    <scope>NUCLEOTIDE SEQUENCE [LARGE SCALE GENOMIC DNA]</scope>
    <source>
        <strain evidence="1 2">M3</strain>
    </source>
</reference>
<dbReference type="AlphaFoldDB" id="A0A7L4ZT53"/>
<organism evidence="1 2">
    <name type="scientific">Hymenobacter busanensis</name>
    <dbReference type="NCBI Taxonomy" id="2607656"/>
    <lineage>
        <taxon>Bacteria</taxon>
        <taxon>Pseudomonadati</taxon>
        <taxon>Bacteroidota</taxon>
        <taxon>Cytophagia</taxon>
        <taxon>Cytophagales</taxon>
        <taxon>Hymenobacteraceae</taxon>
        <taxon>Hymenobacter</taxon>
    </lineage>
</organism>
<evidence type="ECO:0000313" key="2">
    <source>
        <dbReference type="Proteomes" id="UP000326380"/>
    </source>
</evidence>
<dbReference type="RefSeq" id="WP_151080006.1">
    <property type="nucleotide sequence ID" value="NZ_CP047647.1"/>
</dbReference>
<accession>A0A7L4ZT53</accession>
<protein>
    <submittedName>
        <fullName evidence="1">Uncharacterized protein</fullName>
    </submittedName>
</protein>
<sequence>MTLILFLPQAADSKKRLLWLGHLLLLLLAATAGFAQSKPLDDAGRRQRLKTQVNAMGTAFVKHDYASFVRFMHPDMVKMAGGPQAMAEELRKGITGMEGQGMKVRGVRYGEPSAVISTNNGELQCTVPQITDMQLPSGGTTVKSTLIAFSADKGQNWYFLDTSGKDADTVRQAFPQVSKALKYSVAK</sequence>
<name>A0A7L4ZT53_9BACT</name>